<feature type="transmembrane region" description="Helical" evidence="1">
    <location>
        <begin position="103"/>
        <end position="123"/>
    </location>
</feature>
<dbReference type="EMBL" id="AGZS01000001">
    <property type="protein sequence ID" value="EJD65624.1"/>
    <property type="molecule type" value="Genomic_DNA"/>
</dbReference>
<accession>J0X1A6</accession>
<reference evidence="2 3" key="1">
    <citation type="submission" date="2012-01" db="EMBL/GenBank/DDBJ databases">
        <title>The Genome Sequence of Scardovia wiggsiae F0424.</title>
        <authorList>
            <consortium name="The Broad Institute Genome Sequencing Platform"/>
            <person name="Earl A."/>
            <person name="Ward D."/>
            <person name="Feldgarden M."/>
            <person name="Gevers D."/>
            <person name="Izard J."/>
            <person name="Ganesan A."/>
            <person name="Baranova O.V."/>
            <person name="Blanton J.M."/>
            <person name="Tanner A.C."/>
            <person name="Mathney J."/>
            <person name="Dewhirst F.E."/>
            <person name="Young S.K."/>
            <person name="Zeng Q."/>
            <person name="Gargeya S."/>
            <person name="Fitzgerald M."/>
            <person name="Haas B."/>
            <person name="Abouelleil A."/>
            <person name="Alvarado L."/>
            <person name="Arachchi H.M."/>
            <person name="Berlin A."/>
            <person name="Chapman S.B."/>
            <person name="Gearin G."/>
            <person name="Goldberg J."/>
            <person name="Griggs A."/>
            <person name="Gujja S."/>
            <person name="Hansen M."/>
            <person name="Heiman D."/>
            <person name="Howarth C."/>
            <person name="Larimer J."/>
            <person name="Lui A."/>
            <person name="MacDonald P.J.P."/>
            <person name="McCowen C."/>
            <person name="Montmayeur A."/>
            <person name="Murphy C."/>
            <person name="Neiman D."/>
            <person name="Pearson M."/>
            <person name="Priest M."/>
            <person name="Roberts A."/>
            <person name="Saif S."/>
            <person name="Shea T."/>
            <person name="Sisk P."/>
            <person name="Stolte C."/>
            <person name="Sykes S."/>
            <person name="Wortman J."/>
            <person name="Nusbaum C."/>
            <person name="Birren B."/>
        </authorList>
    </citation>
    <scope>NUCLEOTIDE SEQUENCE [LARGE SCALE GENOMIC DNA]</scope>
    <source>
        <strain evidence="2 3">F0424</strain>
    </source>
</reference>
<feature type="transmembrane region" description="Helical" evidence="1">
    <location>
        <begin position="144"/>
        <end position="166"/>
    </location>
</feature>
<gene>
    <name evidence="2" type="ORF">HMPREF9156_00388</name>
</gene>
<evidence type="ECO:0008006" key="4">
    <source>
        <dbReference type="Google" id="ProtNLM"/>
    </source>
</evidence>
<dbReference type="Pfam" id="PF04854">
    <property type="entry name" value="DUF624"/>
    <property type="match status" value="1"/>
</dbReference>
<feature type="transmembrane region" description="Helical" evidence="1">
    <location>
        <begin position="74"/>
        <end position="97"/>
    </location>
</feature>
<sequence length="212" mass="23985">MLGYMGRIFSQDSVFMRGLWWFTDIVLINIYLIITSIPIITVGASVTAAYDAARRSQESRGNLTRNYFTSFRKNFVQSTAIWIPMAAAGALLGYSWISLQIPLLLPFKILAAFLWLLLFWWVFPVQSRFENPVGRTVSNSFIFGISHIITTVAILLIDTACLILVYVSYMYWIQSLFFLMVMGPGMMVALHVPLIERALRAYTGKSAQTQAG</sequence>
<feature type="transmembrane region" description="Helical" evidence="1">
    <location>
        <begin position="172"/>
        <end position="195"/>
    </location>
</feature>
<dbReference type="OrthoDB" id="7948871at2"/>
<feature type="transmembrane region" description="Helical" evidence="1">
    <location>
        <begin position="20"/>
        <end position="53"/>
    </location>
</feature>
<dbReference type="HOGENOM" id="CLU_081578_2_2_11"/>
<keyword evidence="1" id="KW-0472">Membrane</keyword>
<keyword evidence="1" id="KW-0812">Transmembrane</keyword>
<protein>
    <recommendedName>
        <fullName evidence="4">Integral membrane protein</fullName>
    </recommendedName>
</protein>
<name>J0X1A6_9BIFI</name>
<proteinExistence type="predicted"/>
<organism evidence="2 3">
    <name type="scientific">Scardovia wiggsiae F0424</name>
    <dbReference type="NCBI Taxonomy" id="857290"/>
    <lineage>
        <taxon>Bacteria</taxon>
        <taxon>Bacillati</taxon>
        <taxon>Actinomycetota</taxon>
        <taxon>Actinomycetes</taxon>
        <taxon>Bifidobacteriales</taxon>
        <taxon>Bifidobacteriaceae</taxon>
        <taxon>Scardovia</taxon>
    </lineage>
</organism>
<dbReference type="InterPro" id="IPR006938">
    <property type="entry name" value="DUF624"/>
</dbReference>
<evidence type="ECO:0000313" key="2">
    <source>
        <dbReference type="EMBL" id="EJD65624.1"/>
    </source>
</evidence>
<comment type="caution">
    <text evidence="2">The sequence shown here is derived from an EMBL/GenBank/DDBJ whole genome shotgun (WGS) entry which is preliminary data.</text>
</comment>
<dbReference type="Proteomes" id="UP000006415">
    <property type="component" value="Unassembled WGS sequence"/>
</dbReference>
<dbReference type="STRING" id="857290.HMPREF9156_00388"/>
<keyword evidence="1" id="KW-1133">Transmembrane helix</keyword>
<keyword evidence="3" id="KW-1185">Reference proteome</keyword>
<dbReference type="AlphaFoldDB" id="J0X1A6"/>
<dbReference type="eggNOG" id="COG5578">
    <property type="taxonomic scope" value="Bacteria"/>
</dbReference>
<evidence type="ECO:0000256" key="1">
    <source>
        <dbReference type="SAM" id="Phobius"/>
    </source>
</evidence>
<evidence type="ECO:0000313" key="3">
    <source>
        <dbReference type="Proteomes" id="UP000006415"/>
    </source>
</evidence>